<accession>A0AAV8YMB2</accession>
<evidence type="ECO:0000313" key="1">
    <source>
        <dbReference type="EMBL" id="KAJ8952917.1"/>
    </source>
</evidence>
<comment type="caution">
    <text evidence="1">The sequence shown here is derived from an EMBL/GenBank/DDBJ whole genome shotgun (WGS) entry which is preliminary data.</text>
</comment>
<gene>
    <name evidence="1" type="ORF">NQ318_006534</name>
</gene>
<sequence>MLKEVYGNECLSRTHVVEWFIWFKEGRETTEDDPRPGRRSTSKTDENVLTVFKTLLGNPKDKIDNNEKSGIYEISYKDCDQKEYMYEVCKLSNETGKLAPDQATLWRLNLEGR</sequence>
<dbReference type="Proteomes" id="UP001162162">
    <property type="component" value="Unassembled WGS sequence"/>
</dbReference>
<dbReference type="EMBL" id="JAPWTK010000063">
    <property type="protein sequence ID" value="KAJ8952917.1"/>
    <property type="molecule type" value="Genomic_DNA"/>
</dbReference>
<reference evidence="1" key="1">
    <citation type="journal article" date="2023" name="Insect Mol. Biol.">
        <title>Genome sequencing provides insights into the evolution of gene families encoding plant cell wall-degrading enzymes in longhorned beetles.</title>
        <authorList>
            <person name="Shin N.R."/>
            <person name="Okamura Y."/>
            <person name="Kirsch R."/>
            <person name="Pauchet Y."/>
        </authorList>
    </citation>
    <scope>NUCLEOTIDE SEQUENCE</scope>
    <source>
        <strain evidence="1">AMC_N1</strain>
    </source>
</reference>
<organism evidence="1 2">
    <name type="scientific">Aromia moschata</name>
    <dbReference type="NCBI Taxonomy" id="1265417"/>
    <lineage>
        <taxon>Eukaryota</taxon>
        <taxon>Metazoa</taxon>
        <taxon>Ecdysozoa</taxon>
        <taxon>Arthropoda</taxon>
        <taxon>Hexapoda</taxon>
        <taxon>Insecta</taxon>
        <taxon>Pterygota</taxon>
        <taxon>Neoptera</taxon>
        <taxon>Endopterygota</taxon>
        <taxon>Coleoptera</taxon>
        <taxon>Polyphaga</taxon>
        <taxon>Cucujiformia</taxon>
        <taxon>Chrysomeloidea</taxon>
        <taxon>Cerambycidae</taxon>
        <taxon>Cerambycinae</taxon>
        <taxon>Callichromatini</taxon>
        <taxon>Aromia</taxon>
    </lineage>
</organism>
<proteinExistence type="predicted"/>
<keyword evidence="2" id="KW-1185">Reference proteome</keyword>
<evidence type="ECO:0008006" key="3">
    <source>
        <dbReference type="Google" id="ProtNLM"/>
    </source>
</evidence>
<name>A0AAV8YMB2_9CUCU</name>
<dbReference type="AlphaFoldDB" id="A0AAV8YMB2"/>
<protein>
    <recommendedName>
        <fullName evidence="3">Mos1 transposase HTH domain-containing protein</fullName>
    </recommendedName>
</protein>
<evidence type="ECO:0000313" key="2">
    <source>
        <dbReference type="Proteomes" id="UP001162162"/>
    </source>
</evidence>